<evidence type="ECO:0000256" key="3">
    <source>
        <dbReference type="ARBA" id="ARBA00023015"/>
    </source>
</evidence>
<feature type="domain" description="RNA polymerase sigma-70 region 2" evidence="6">
    <location>
        <begin position="18"/>
        <end position="83"/>
    </location>
</feature>
<dbReference type="GO" id="GO:0006352">
    <property type="term" value="P:DNA-templated transcription initiation"/>
    <property type="evidence" value="ECO:0007669"/>
    <property type="project" value="InterPro"/>
</dbReference>
<gene>
    <name evidence="9" type="ORF">LY71_102423</name>
</gene>
<dbReference type="InterPro" id="IPR014284">
    <property type="entry name" value="RNA_pol_sigma-70_dom"/>
</dbReference>
<dbReference type="NCBIfam" id="NF006089">
    <property type="entry name" value="PRK08241.1"/>
    <property type="match status" value="1"/>
</dbReference>
<dbReference type="InterPro" id="IPR037401">
    <property type="entry name" value="SnoaL-like"/>
</dbReference>
<accession>A0A2T0U0B4</accession>
<dbReference type="RefSeq" id="WP_245887672.1">
    <property type="nucleotide sequence ID" value="NZ_PVTG01000002.1"/>
</dbReference>
<keyword evidence="3" id="KW-0805">Transcription regulation</keyword>
<evidence type="ECO:0000313" key="10">
    <source>
        <dbReference type="Proteomes" id="UP000239210"/>
    </source>
</evidence>
<dbReference type="Gene3D" id="1.10.1740.10">
    <property type="match status" value="1"/>
</dbReference>
<comment type="subunit">
    <text evidence="2">Interacts transiently with the RNA polymerase catalytic core formed by RpoA, RpoB, RpoC and RpoZ (2 alpha, 1 beta, 1 beta' and 1 omega subunit) to form the RNA polymerase holoenzyme that can initiate transcription.</text>
</comment>
<dbReference type="InterPro" id="IPR036388">
    <property type="entry name" value="WH-like_DNA-bd_sf"/>
</dbReference>
<dbReference type="EMBL" id="PVTG01000002">
    <property type="protein sequence ID" value="PRY51354.1"/>
    <property type="molecule type" value="Genomic_DNA"/>
</dbReference>
<evidence type="ECO:0000259" key="6">
    <source>
        <dbReference type="Pfam" id="PF04542"/>
    </source>
</evidence>
<dbReference type="NCBIfam" id="TIGR02937">
    <property type="entry name" value="sigma70-ECF"/>
    <property type="match status" value="1"/>
</dbReference>
<dbReference type="InterPro" id="IPR014305">
    <property type="entry name" value="RNA_pol_sigma-G_actinobac"/>
</dbReference>
<dbReference type="Pfam" id="PF04542">
    <property type="entry name" value="Sigma70_r2"/>
    <property type="match status" value="1"/>
</dbReference>
<dbReference type="SUPFAM" id="SSF54427">
    <property type="entry name" value="NTF2-like"/>
    <property type="match status" value="1"/>
</dbReference>
<dbReference type="InterPro" id="IPR013249">
    <property type="entry name" value="RNA_pol_sigma70_r4_t2"/>
</dbReference>
<dbReference type="GO" id="GO:0003677">
    <property type="term" value="F:DNA binding"/>
    <property type="evidence" value="ECO:0007669"/>
    <property type="project" value="InterPro"/>
</dbReference>
<keyword evidence="4" id="KW-0731">Sigma factor</keyword>
<evidence type="ECO:0000256" key="5">
    <source>
        <dbReference type="ARBA" id="ARBA00023163"/>
    </source>
</evidence>
<dbReference type="Gene3D" id="3.10.450.50">
    <property type="match status" value="1"/>
</dbReference>
<evidence type="ECO:0000313" key="9">
    <source>
        <dbReference type="EMBL" id="PRY51354.1"/>
    </source>
</evidence>
<dbReference type="InterPro" id="IPR013324">
    <property type="entry name" value="RNA_pol_sigma_r3/r4-like"/>
</dbReference>
<dbReference type="SUPFAM" id="SSF88946">
    <property type="entry name" value="Sigma2 domain of RNA polymerase sigma factors"/>
    <property type="match status" value="1"/>
</dbReference>
<dbReference type="PANTHER" id="PTHR43133">
    <property type="entry name" value="RNA POLYMERASE ECF-TYPE SIGMA FACTO"/>
    <property type="match status" value="1"/>
</dbReference>
<feature type="domain" description="RNA polymerase sigma factor 70 region 4 type 2" evidence="7">
    <location>
        <begin position="138"/>
        <end position="190"/>
    </location>
</feature>
<dbReference type="Pfam" id="PF12680">
    <property type="entry name" value="SnoaL_2"/>
    <property type="match status" value="1"/>
</dbReference>
<evidence type="ECO:0000256" key="1">
    <source>
        <dbReference type="ARBA" id="ARBA00010641"/>
    </source>
</evidence>
<evidence type="ECO:0000259" key="8">
    <source>
        <dbReference type="Pfam" id="PF12680"/>
    </source>
</evidence>
<organism evidence="9 10">
    <name type="scientific">Geodermatophilus tzadiensis</name>
    <dbReference type="NCBI Taxonomy" id="1137988"/>
    <lineage>
        <taxon>Bacteria</taxon>
        <taxon>Bacillati</taxon>
        <taxon>Actinomycetota</taxon>
        <taxon>Actinomycetes</taxon>
        <taxon>Geodermatophilales</taxon>
        <taxon>Geodermatophilaceae</taxon>
        <taxon>Geodermatophilus</taxon>
    </lineage>
</organism>
<evidence type="ECO:0000259" key="7">
    <source>
        <dbReference type="Pfam" id="PF08281"/>
    </source>
</evidence>
<dbReference type="Gene3D" id="1.10.10.10">
    <property type="entry name" value="Winged helix-like DNA-binding domain superfamily/Winged helix DNA-binding domain"/>
    <property type="match status" value="1"/>
</dbReference>
<dbReference type="NCBIfam" id="TIGR02960">
    <property type="entry name" value="SigX5"/>
    <property type="match status" value="1"/>
</dbReference>
<dbReference type="Proteomes" id="UP000239210">
    <property type="component" value="Unassembled WGS sequence"/>
</dbReference>
<dbReference type="InterPro" id="IPR032710">
    <property type="entry name" value="NTF2-like_dom_sf"/>
</dbReference>
<dbReference type="Pfam" id="PF08281">
    <property type="entry name" value="Sigma70_r4_2"/>
    <property type="match status" value="1"/>
</dbReference>
<name>A0A2T0U0B4_9ACTN</name>
<evidence type="ECO:0000256" key="2">
    <source>
        <dbReference type="ARBA" id="ARBA00011344"/>
    </source>
</evidence>
<feature type="domain" description="SnoaL-like" evidence="8">
    <location>
        <begin position="211"/>
        <end position="305"/>
    </location>
</feature>
<keyword evidence="5" id="KW-0804">Transcription</keyword>
<dbReference type="SUPFAM" id="SSF88659">
    <property type="entry name" value="Sigma3 and sigma4 domains of RNA polymerase sigma factors"/>
    <property type="match status" value="1"/>
</dbReference>
<dbReference type="GO" id="GO:0016987">
    <property type="term" value="F:sigma factor activity"/>
    <property type="evidence" value="ECO:0007669"/>
    <property type="project" value="UniProtKB-KW"/>
</dbReference>
<proteinExistence type="inferred from homology"/>
<protein>
    <submittedName>
        <fullName evidence="9">RNA polymerase sigma-70 factor (ECF subfamily)</fullName>
    </submittedName>
</protein>
<dbReference type="PANTHER" id="PTHR43133:SF65">
    <property type="entry name" value="ECF RNA POLYMERASE SIGMA FACTOR SIGG"/>
    <property type="match status" value="1"/>
</dbReference>
<dbReference type="InterPro" id="IPR013325">
    <property type="entry name" value="RNA_pol_sigma_r2"/>
</dbReference>
<keyword evidence="10" id="KW-1185">Reference proteome</keyword>
<sequence length="336" mass="37210">MTSVLTGVTGEIDPRLLEHRRELTGYCYRMLGSSFDADDAVQETMVRAWRSLADFEGRSSLRSWLYRIATNVCLDQLSGRQRRALPMDLSGQSWSPVEASLAATRPAEAWVEPVLDRQVLPEDGDPAERAVAKESVRLAFVAALQHLPPRQRAVLLLRDVLRWHADEVATLLETTVASVNSALQRARATLAGLGGAPEPRPLDADSRDLLERYLDAFERYDIDAFVALLHEDATQHMPPFEMWLGSAADIGTWMLGPGSECRGSRLLQTEANGCPAFAQYRPRAGGGHEPWALHVLEVEDGRIRHITSFLDLDTGLFRRLGLPPALEPEEQPSAGV</sequence>
<comment type="caution">
    <text evidence="9">The sequence shown here is derived from an EMBL/GenBank/DDBJ whole genome shotgun (WGS) entry which is preliminary data.</text>
</comment>
<comment type="similarity">
    <text evidence="1">Belongs to the sigma-70 factor family. ECF subfamily.</text>
</comment>
<evidence type="ECO:0000256" key="4">
    <source>
        <dbReference type="ARBA" id="ARBA00023082"/>
    </source>
</evidence>
<reference evidence="9 10" key="1">
    <citation type="submission" date="2018-03" db="EMBL/GenBank/DDBJ databases">
        <title>Genomic Encyclopedia of Archaeal and Bacterial Type Strains, Phase II (KMG-II): from individual species to whole genera.</title>
        <authorList>
            <person name="Goeker M."/>
        </authorList>
    </citation>
    <scope>NUCLEOTIDE SEQUENCE [LARGE SCALE GENOMIC DNA]</scope>
    <source>
        <strain evidence="9 10">DSM 45416</strain>
    </source>
</reference>
<dbReference type="InterPro" id="IPR007627">
    <property type="entry name" value="RNA_pol_sigma70_r2"/>
</dbReference>
<dbReference type="InterPro" id="IPR039425">
    <property type="entry name" value="RNA_pol_sigma-70-like"/>
</dbReference>
<dbReference type="AlphaFoldDB" id="A0A2T0U0B4"/>